<dbReference type="FunFam" id="3.90.190.10:FF:000006">
    <property type="entry name" value="Dual specificity protein phosphatase CDC14B"/>
    <property type="match status" value="1"/>
</dbReference>
<accession>A0A7R8WKJ6</accession>
<feature type="region of interest" description="Disordered" evidence="5">
    <location>
        <begin position="400"/>
        <end position="451"/>
    </location>
</feature>
<feature type="compositionally biased region" description="Low complexity" evidence="5">
    <location>
        <begin position="532"/>
        <end position="546"/>
    </location>
</feature>
<dbReference type="SUPFAM" id="SSF52799">
    <property type="entry name" value="(Phosphotyrosine protein) phosphatases II"/>
    <property type="match status" value="2"/>
</dbReference>
<dbReference type="CDD" id="cd14499">
    <property type="entry name" value="CDC14_C"/>
    <property type="match status" value="1"/>
</dbReference>
<evidence type="ECO:0000256" key="2">
    <source>
        <dbReference type="ARBA" id="ARBA00013064"/>
    </source>
</evidence>
<dbReference type="EC" id="3.1.3.48" evidence="2"/>
<dbReference type="InterPro" id="IPR000387">
    <property type="entry name" value="Tyr_Pase_dom"/>
</dbReference>
<dbReference type="AlphaFoldDB" id="A0A7R8WKJ6"/>
<feature type="region of interest" description="Disordered" evidence="5">
    <location>
        <begin position="468"/>
        <end position="600"/>
    </location>
</feature>
<feature type="compositionally biased region" description="Basic residues" evidence="5">
    <location>
        <begin position="485"/>
        <end position="494"/>
    </location>
</feature>
<evidence type="ECO:0000256" key="1">
    <source>
        <dbReference type="ARBA" id="ARBA00007315"/>
    </source>
</evidence>
<dbReference type="InterPro" id="IPR029260">
    <property type="entry name" value="DSPn"/>
</dbReference>
<evidence type="ECO:0000313" key="6">
    <source>
        <dbReference type="EMBL" id="CAD7232661.1"/>
    </source>
</evidence>
<dbReference type="PROSITE" id="PS00383">
    <property type="entry name" value="TYR_PHOSPHATASE_1"/>
    <property type="match status" value="1"/>
</dbReference>
<dbReference type="SMART" id="SM00195">
    <property type="entry name" value="DSPc"/>
    <property type="match status" value="1"/>
</dbReference>
<dbReference type="PANTHER" id="PTHR23339">
    <property type="entry name" value="TYROSINE SPECIFIC PROTEIN PHOSPHATASE AND DUAL SPECIFICITY PROTEIN PHOSPHATASE"/>
    <property type="match status" value="1"/>
</dbReference>
<dbReference type="EMBL" id="OB664952">
    <property type="protein sequence ID" value="CAD7232661.1"/>
    <property type="molecule type" value="Genomic_DNA"/>
</dbReference>
<dbReference type="Pfam" id="PF22785">
    <property type="entry name" value="Tc-R-P"/>
    <property type="match status" value="1"/>
</dbReference>
<reference evidence="6" key="1">
    <citation type="submission" date="2020-11" db="EMBL/GenBank/DDBJ databases">
        <authorList>
            <person name="Tran Van P."/>
        </authorList>
    </citation>
    <scope>NUCLEOTIDE SEQUENCE</scope>
</reference>
<feature type="compositionally biased region" description="Low complexity" evidence="5">
    <location>
        <begin position="554"/>
        <end position="567"/>
    </location>
</feature>
<dbReference type="CDD" id="cd17657">
    <property type="entry name" value="CDC14_N"/>
    <property type="match status" value="1"/>
</dbReference>
<evidence type="ECO:0000256" key="5">
    <source>
        <dbReference type="SAM" id="MobiDB-lite"/>
    </source>
</evidence>
<feature type="compositionally biased region" description="Basic and acidic residues" evidence="5">
    <location>
        <begin position="667"/>
        <end position="678"/>
    </location>
</feature>
<dbReference type="Pfam" id="PF14671">
    <property type="entry name" value="DSPn"/>
    <property type="match status" value="1"/>
</dbReference>
<dbReference type="InterPro" id="IPR029021">
    <property type="entry name" value="Prot-tyrosine_phosphatase-like"/>
</dbReference>
<dbReference type="Gene3D" id="3.90.190.10">
    <property type="entry name" value="Protein tyrosine phosphatase superfamily"/>
    <property type="match status" value="2"/>
</dbReference>
<dbReference type="PROSITE" id="PS50056">
    <property type="entry name" value="TYR_PHOSPHATASE_2"/>
    <property type="match status" value="1"/>
</dbReference>
<dbReference type="OrthoDB" id="266663at2759"/>
<dbReference type="InterPro" id="IPR044506">
    <property type="entry name" value="CDC14_C"/>
</dbReference>
<evidence type="ECO:0000256" key="4">
    <source>
        <dbReference type="ARBA" id="ARBA00022912"/>
    </source>
</evidence>
<dbReference type="GO" id="GO:0004725">
    <property type="term" value="F:protein tyrosine phosphatase activity"/>
    <property type="evidence" value="ECO:0007669"/>
    <property type="project" value="UniProtKB-EC"/>
</dbReference>
<dbReference type="InterPro" id="IPR020422">
    <property type="entry name" value="TYR_PHOSPHATASE_DUAL_dom"/>
</dbReference>
<comment type="similarity">
    <text evidence="1">Belongs to the protein-tyrosine phosphatase family. Non-receptor class CDC14 subfamily.</text>
</comment>
<proteinExistence type="inferred from homology"/>
<dbReference type="PROSITE" id="PS50054">
    <property type="entry name" value="TYR_PHOSPHATASE_DUAL"/>
    <property type="match status" value="1"/>
</dbReference>
<keyword evidence="3" id="KW-0378">Hydrolase</keyword>
<feature type="compositionally biased region" description="Low complexity" evidence="5">
    <location>
        <begin position="495"/>
        <end position="512"/>
    </location>
</feature>
<feature type="region of interest" description="Disordered" evidence="5">
    <location>
        <begin position="667"/>
        <end position="686"/>
    </location>
</feature>
<name>A0A7R8WKJ6_9CRUS</name>
<dbReference type="InterPro" id="IPR050561">
    <property type="entry name" value="PTP"/>
</dbReference>
<feature type="compositionally biased region" description="Basic and acidic residues" evidence="5">
    <location>
        <begin position="468"/>
        <end position="484"/>
    </location>
</feature>
<gene>
    <name evidence="6" type="ORF">CTOB1V02_LOCUS10492</name>
</gene>
<protein>
    <recommendedName>
        <fullName evidence="2">protein-tyrosine-phosphatase</fullName>
        <ecNumber evidence="2">3.1.3.48</ecNumber>
    </recommendedName>
</protein>
<evidence type="ECO:0000256" key="3">
    <source>
        <dbReference type="ARBA" id="ARBA00022801"/>
    </source>
</evidence>
<sequence>MKTKMDVTKDSLVGASEFIPDRLFFATLHTNAHPKSTMNTHYFCIDDELVYENFYFDFGPLNLAMLYRYCNKLNRKLSSVALAKKKIVHYTSNHAPKRLNAACLIASYAVIYLDKTAEEAYRPLTTGNNPPFICFRDASMGMSFYDLQLIDVLKAVEKAKHFNFFNFESFNVKEYEHFERVENGDLNWILPQKFIAFCGPHAESRLDDGYPLHAPDQYFTYFRLNGVSTIVRLNSKIYDAGRFKKAGFDHQELFFMDGSTPSDSILRQFLDISENSKGAVAIHCKAGLGRTGSLIGCFIMKHYKFTAAEAIAWVRLCRPGSVIGQQQHWMESKQNYLWHQGEIYQSHNKDNPNSHYMKVFERGVYDTKTVSDLAAAGDFARILAQVGSMHIDEFGFGAIPSPLLPPVRGNDEEEEEARNNNRGAGGDTGATTTALTSTPHAPNAQGAGDVNANRFLSQGDRLNLIKAQRDAAHHRAEKEKEKSIKPRSSKKTGRRTTTTPSSPSRSPPLGTGAPKTLPPTPKGAMKAKEHVTPASTTTRRSSSVKRASSRPRAKTTAQAAATPTTSAYGTGARRQTRSTPHSQAPRRSLPPTPVSDNTGCFKILTAKNRTPGVLESNRKCILSNSEKLVELCVLKLEDDNFQLLDLLALVLNPACKFHVFNSSRNSRFKEHGPNDDLPRFTNPVPRSSRPNSRGWLVDLIERFGAFGGFERLRARFQDTRRPLSVPLVFALIKPFSQCVELLSPVCIETYFTPIVYCVVGFLEGLSDEDLKRETKTPSVSDGYVGTGVGRTPDLSSIVKRLKIFLLGQRMGKGGLVATAPVASSMTTPSDSPLIVRKSKLVSAKSVR</sequence>
<dbReference type="InterPro" id="IPR016130">
    <property type="entry name" value="Tyr_Pase_AS"/>
</dbReference>
<organism evidence="6">
    <name type="scientific">Cyprideis torosa</name>
    <dbReference type="NCBI Taxonomy" id="163714"/>
    <lineage>
        <taxon>Eukaryota</taxon>
        <taxon>Metazoa</taxon>
        <taxon>Ecdysozoa</taxon>
        <taxon>Arthropoda</taxon>
        <taxon>Crustacea</taxon>
        <taxon>Oligostraca</taxon>
        <taxon>Ostracoda</taxon>
        <taxon>Podocopa</taxon>
        <taxon>Podocopida</taxon>
        <taxon>Cytherocopina</taxon>
        <taxon>Cytheroidea</taxon>
        <taxon>Cytherideidae</taxon>
        <taxon>Cyprideis</taxon>
    </lineage>
</organism>
<keyword evidence="4" id="KW-0904">Protein phosphatase</keyword>